<organism evidence="2 3">
    <name type="scientific">Imshaugia aleurites</name>
    <dbReference type="NCBI Taxonomy" id="172621"/>
    <lineage>
        <taxon>Eukaryota</taxon>
        <taxon>Fungi</taxon>
        <taxon>Dikarya</taxon>
        <taxon>Ascomycota</taxon>
        <taxon>Pezizomycotina</taxon>
        <taxon>Lecanoromycetes</taxon>
        <taxon>OSLEUM clade</taxon>
        <taxon>Lecanoromycetidae</taxon>
        <taxon>Lecanorales</taxon>
        <taxon>Lecanorineae</taxon>
        <taxon>Parmeliaceae</taxon>
        <taxon>Imshaugia</taxon>
    </lineage>
</organism>
<dbReference type="Pfam" id="PF06985">
    <property type="entry name" value="HET"/>
    <property type="match status" value="1"/>
</dbReference>
<protein>
    <recommendedName>
        <fullName evidence="1">Heterokaryon incompatibility domain-containing protein</fullName>
    </recommendedName>
</protein>
<reference evidence="2" key="1">
    <citation type="submission" date="2021-03" db="EMBL/GenBank/DDBJ databases">
        <authorList>
            <person name="Tagirdzhanova G."/>
        </authorList>
    </citation>
    <scope>NUCLEOTIDE SEQUENCE</scope>
</reference>
<evidence type="ECO:0000313" key="3">
    <source>
        <dbReference type="Proteomes" id="UP000664534"/>
    </source>
</evidence>
<gene>
    <name evidence="2" type="ORF">IMSHALPRED_002578</name>
</gene>
<dbReference type="InterPro" id="IPR010730">
    <property type="entry name" value="HET"/>
</dbReference>
<feature type="domain" description="Heterokaryon incompatibility" evidence="1">
    <location>
        <begin position="20"/>
        <end position="167"/>
    </location>
</feature>
<dbReference type="PANTHER" id="PTHR24148:SF64">
    <property type="entry name" value="HETEROKARYON INCOMPATIBILITY DOMAIN-CONTAINING PROTEIN"/>
    <property type="match status" value="1"/>
</dbReference>
<comment type="caution">
    <text evidence="2">The sequence shown here is derived from an EMBL/GenBank/DDBJ whole genome shotgun (WGS) entry which is preliminary data.</text>
</comment>
<dbReference type="EMBL" id="CAJPDT010000149">
    <property type="protein sequence ID" value="CAF9941442.1"/>
    <property type="molecule type" value="Genomic_DNA"/>
</dbReference>
<accession>A0A8H3J699</accession>
<keyword evidence="3" id="KW-1185">Reference proteome</keyword>
<dbReference type="Proteomes" id="UP000664534">
    <property type="component" value="Unassembled WGS sequence"/>
</dbReference>
<dbReference type="PANTHER" id="PTHR24148">
    <property type="entry name" value="ANKYRIN REPEAT DOMAIN-CONTAINING PROTEIN 39 HOMOLOG-RELATED"/>
    <property type="match status" value="1"/>
</dbReference>
<proteinExistence type="predicted"/>
<evidence type="ECO:0000313" key="2">
    <source>
        <dbReference type="EMBL" id="CAF9941442.1"/>
    </source>
</evidence>
<evidence type="ECO:0000259" key="1">
    <source>
        <dbReference type="Pfam" id="PF06985"/>
    </source>
</evidence>
<dbReference type="AlphaFoldDB" id="A0A8H3J699"/>
<dbReference type="InterPro" id="IPR052895">
    <property type="entry name" value="HetReg/Transcr_Mod"/>
</dbReference>
<dbReference type="OrthoDB" id="2157530at2759"/>
<name>A0A8H3J699_9LECA</name>
<sequence length="557" mass="63687">MTSREWKPGNVYGQDTEPSYSILSYTWGRYEVPDGPRLNIKGIDWQVPSINVNHFTVASLSRLLEQVMLKDKYIWIDIACIDQKREKEKMEEIGRQASIFKGARQAYIWLNKYEPETLSQHMQTLMRCGYNFAQGGVDTLQTAEEMVDSISHIIQDPWFSSLWTLQESVLQRHAILLDKRGEPVTMHGPWMGESASCELMDISGACAIARNLTDQAMRTESGADHDGSLSPQWRRIQSLRTIIDQSGLDFMLCPNPNIQYAAARFRQTLHPKDRIYAIMQVYGYRLGNSATSIRRIRHFALEHLELQFLTTLTSQSVVLSQAFQHLRVPEAGQSWCITNNVRVPKRLHNIVVHDQFLSSACTISARKKSEAYFKGTACTLRELLDFWKSRSRETLMWLEKASDAPSGLKERDAYFKNGSYMDRFFKRAKQGMMIDCSDSMSFEWPPDTVVLDDRGEPIIECRVPELTQAANTQQVMGEAIITRHSDMTPSVLYLGRTKHIESMEVALIVVREGSARSGIRMEKKGIWRRVGICFWHVEGGPLDDLAKSLQPLKGRFG</sequence>